<dbReference type="Proteomes" id="UP000245217">
    <property type="component" value="Unassembled WGS sequence"/>
</dbReference>
<keyword evidence="4" id="KW-1185">Reference proteome</keyword>
<evidence type="ECO:0000313" key="2">
    <source>
        <dbReference type="EMBL" id="PWD89316.1"/>
    </source>
</evidence>
<dbReference type="Proteomes" id="UP000245059">
    <property type="component" value="Unassembled WGS sequence"/>
</dbReference>
<dbReference type="EMBL" id="QEWV01000017">
    <property type="protein sequence ID" value="PWD89316.1"/>
    <property type="molecule type" value="Genomic_DNA"/>
</dbReference>
<dbReference type="RefSeq" id="WP_109202394.1">
    <property type="nucleotide sequence ID" value="NZ_QEWS01000025.1"/>
</dbReference>
<accession>A0A2U2AKZ0</accession>
<gene>
    <name evidence="1" type="ORF">DC077_09080</name>
    <name evidence="2" type="ORF">DC078_10055</name>
</gene>
<name>A0A2U2AKZ0_9GAMM</name>
<reference evidence="1" key="1">
    <citation type="journal article" date="2018" name="Genome Announc.">
        <title>Ignatzschineria cameli sp. nov., isolated from necrotic foot tissue of dromedaries (Camelus dromedarius) and associated maggots (Wohlfahrtia species) in Dubai.</title>
        <authorList>
            <person name="Tsang C.C."/>
            <person name="Tang J.Y."/>
            <person name="Fong J.Y."/>
            <person name="Kinne J."/>
            <person name="Lee H.H."/>
            <person name="Joseph M."/>
            <person name="Jose S."/>
            <person name="Schuster R.K."/>
            <person name="Tang Y."/>
            <person name="Sivakumar S."/>
            <person name="Chen J.H."/>
            <person name="Teng J.L."/>
            <person name="Lau S.K."/>
            <person name="Wernery U."/>
            <person name="Woo P.C."/>
        </authorList>
    </citation>
    <scope>NUCLEOTIDE SEQUENCE</scope>
    <source>
        <strain evidence="1">UAE-HKU57</strain>
        <strain evidence="2">UAE-HKU58</strain>
    </source>
</reference>
<evidence type="ECO:0000313" key="4">
    <source>
        <dbReference type="Proteomes" id="UP000245217"/>
    </source>
</evidence>
<organism evidence="1 3">
    <name type="scientific">Ignatzschineria cameli</name>
    <dbReference type="NCBI Taxonomy" id="2182793"/>
    <lineage>
        <taxon>Bacteria</taxon>
        <taxon>Pseudomonadati</taxon>
        <taxon>Pseudomonadota</taxon>
        <taxon>Gammaproteobacteria</taxon>
        <taxon>Cardiobacteriales</taxon>
        <taxon>Ignatzschineriaceae</taxon>
        <taxon>Ignatzschineria</taxon>
    </lineage>
</organism>
<evidence type="ECO:0000313" key="3">
    <source>
        <dbReference type="Proteomes" id="UP000245059"/>
    </source>
</evidence>
<sequence>MEARSGEIRQCSASVNFIISNKKIRGVTGTDHFALLTGAGPQIGIFDASCRRGILEARSGEIRQRSASVNFIISNKKIRGAAGTHYFILITTACPQIGAFSAEESSLFSAAIADDRGSPTAGAGFLEERNSEIRQRSACCLNELLLRGF</sequence>
<protein>
    <submittedName>
        <fullName evidence="1">Uncharacterized protein</fullName>
    </submittedName>
</protein>
<evidence type="ECO:0000313" key="1">
    <source>
        <dbReference type="EMBL" id="PWD83833.1"/>
    </source>
</evidence>
<dbReference type="EMBL" id="QEWW01000008">
    <property type="protein sequence ID" value="PWD83833.1"/>
    <property type="molecule type" value="Genomic_DNA"/>
</dbReference>
<dbReference type="AlphaFoldDB" id="A0A2U2AKZ0"/>
<reference evidence="3 4" key="2">
    <citation type="submission" date="2018-05" db="EMBL/GenBank/DDBJ databases">
        <title>Ignatzschineria dubaiensis sp. nov., isolated from necrotic foot tissues of dromedaries (Camelus dromedarius) and associated maggots in Dubai, United Arab Emirates.</title>
        <authorList>
            <person name="Tsang C.C."/>
            <person name="Tang J.Y.M."/>
            <person name="Fong J.Y.H."/>
            <person name="Kinne J."/>
            <person name="Lee H.H."/>
            <person name="Joseph M."/>
            <person name="Jose S."/>
            <person name="Schuster R.K."/>
            <person name="Tang Y."/>
            <person name="Sivakumar S."/>
            <person name="Chen J.H.K."/>
            <person name="Teng J.L.L."/>
            <person name="Lau S.K.P."/>
            <person name="Wernery U."/>
            <person name="Woo P.C.Y."/>
        </authorList>
    </citation>
    <scope>NUCLEOTIDE SEQUENCE [LARGE SCALE GENOMIC DNA]</scope>
    <source>
        <strain evidence="3">UAE-HKU57</strain>
        <strain evidence="4">UAE-HKU58</strain>
    </source>
</reference>
<comment type="caution">
    <text evidence="1">The sequence shown here is derived from an EMBL/GenBank/DDBJ whole genome shotgun (WGS) entry which is preliminary data.</text>
</comment>
<proteinExistence type="predicted"/>